<accession>A0A3N0AC84</accession>
<dbReference type="RefSeq" id="WP_123184521.1">
    <property type="nucleotide sequence ID" value="NZ_CANPEU010000001.1"/>
</dbReference>
<keyword evidence="3" id="KW-1185">Reference proteome</keyword>
<reference evidence="2 3" key="1">
    <citation type="submission" date="2019-04" db="EMBL/GenBank/DDBJ databases">
        <title>Microbes associate with the intestines of laboratory mice.</title>
        <authorList>
            <person name="Navarre W."/>
            <person name="Wong E."/>
            <person name="Huang K.C."/>
            <person name="Tropini C."/>
            <person name="Ng K."/>
            <person name="Yu B."/>
        </authorList>
    </citation>
    <scope>NUCLEOTIDE SEQUENCE [LARGE SCALE GENOMIC DNA]</scope>
    <source>
        <strain evidence="2 3">NM48_B13</strain>
    </source>
</reference>
<dbReference type="OrthoDB" id="3173278at2"/>
<sequence>MEVETANHGQCQEESLFELASAIHKSPLHREILLRILTTCSEPKAMSALEKEIASWPEFATAVHDQAWLIECMVEHGGLERLYLGIDGDVYGKEQVEDLCEDDFFAEIEDEAFLTTEIGRMVAEEYSPRVRLTKLLEQVPARLETYLKVLDYVKETPRQYTELHNLLKDNPILVLDPFYQDKIQPSVFIDKLEQTGVIQWNNGWKLSQEGNDILTEIKQSLTAQVTEE</sequence>
<proteinExistence type="predicted"/>
<reference evidence="1 4" key="2">
    <citation type="submission" date="2020-08" db="EMBL/GenBank/DDBJ databases">
        <title>Sequencing the genomes of 1000 actinobacteria strains.</title>
        <authorList>
            <person name="Klenk H.-P."/>
        </authorList>
    </citation>
    <scope>NUCLEOTIDE SEQUENCE [LARGE SCALE GENOMIC DNA]</scope>
    <source>
        <strain evidence="1 4">DSM 22242</strain>
    </source>
</reference>
<name>A0A3N0AC84_9ACTN</name>
<protein>
    <submittedName>
        <fullName evidence="2">Uncharacterized protein</fullName>
    </submittedName>
</protein>
<organism evidence="2 3">
    <name type="scientific">Parvibacter caecicola</name>
    <dbReference type="NCBI Taxonomy" id="747645"/>
    <lineage>
        <taxon>Bacteria</taxon>
        <taxon>Bacillati</taxon>
        <taxon>Actinomycetota</taxon>
        <taxon>Coriobacteriia</taxon>
        <taxon>Coriobacteriales</taxon>
        <taxon>Coriobacteriaceae</taxon>
        <taxon>Parvibacter</taxon>
    </lineage>
</organism>
<gene>
    <name evidence="2" type="ORF">E5982_00580</name>
    <name evidence="1" type="ORF">FHR31_000432</name>
</gene>
<dbReference type="EMBL" id="JACHYA010000001">
    <property type="protein sequence ID" value="MBB3170652.1"/>
    <property type="molecule type" value="Genomic_DNA"/>
</dbReference>
<dbReference type="Proteomes" id="UP000530850">
    <property type="component" value="Unassembled WGS sequence"/>
</dbReference>
<dbReference type="EMBL" id="SSTM01000001">
    <property type="protein sequence ID" value="TJW12141.1"/>
    <property type="molecule type" value="Genomic_DNA"/>
</dbReference>
<evidence type="ECO:0000313" key="4">
    <source>
        <dbReference type="Proteomes" id="UP000530850"/>
    </source>
</evidence>
<dbReference type="AlphaFoldDB" id="A0A3N0AC84"/>
<dbReference type="GeneID" id="93355819"/>
<evidence type="ECO:0000313" key="2">
    <source>
        <dbReference type="EMBL" id="TJW12141.1"/>
    </source>
</evidence>
<evidence type="ECO:0000313" key="1">
    <source>
        <dbReference type="EMBL" id="MBB3170652.1"/>
    </source>
</evidence>
<dbReference type="Proteomes" id="UP000309454">
    <property type="component" value="Unassembled WGS sequence"/>
</dbReference>
<evidence type="ECO:0000313" key="3">
    <source>
        <dbReference type="Proteomes" id="UP000309454"/>
    </source>
</evidence>
<comment type="caution">
    <text evidence="2">The sequence shown here is derived from an EMBL/GenBank/DDBJ whole genome shotgun (WGS) entry which is preliminary data.</text>
</comment>